<feature type="transmembrane region" description="Helical" evidence="6">
    <location>
        <begin position="142"/>
        <end position="164"/>
    </location>
</feature>
<evidence type="ECO:0000256" key="4">
    <source>
        <dbReference type="ARBA" id="ARBA00022989"/>
    </source>
</evidence>
<evidence type="ECO:0000256" key="6">
    <source>
        <dbReference type="SAM" id="Phobius"/>
    </source>
</evidence>
<evidence type="ECO:0000313" key="8">
    <source>
        <dbReference type="EMBL" id="MDY5168814.1"/>
    </source>
</evidence>
<dbReference type="PANTHER" id="PTHR23528:SF1">
    <property type="entry name" value="MAJOR FACILITATOR SUPERFAMILY (MFS) PROFILE DOMAIN-CONTAINING PROTEIN"/>
    <property type="match status" value="1"/>
</dbReference>
<dbReference type="Gene3D" id="1.20.1250.20">
    <property type="entry name" value="MFS general substrate transporter like domains"/>
    <property type="match status" value="2"/>
</dbReference>
<feature type="transmembrane region" description="Helical" evidence="6">
    <location>
        <begin position="103"/>
        <end position="121"/>
    </location>
</feature>
<comment type="subcellular location">
    <subcellularLocation>
        <location evidence="1">Cell membrane</location>
        <topology evidence="1">Multi-pass membrane protein</topology>
    </subcellularLocation>
</comment>
<name>A0AB35URX8_9FIRM</name>
<dbReference type="SUPFAM" id="SSF103473">
    <property type="entry name" value="MFS general substrate transporter"/>
    <property type="match status" value="1"/>
</dbReference>
<proteinExistence type="predicted"/>
<dbReference type="RefSeq" id="WP_320883936.1">
    <property type="nucleotide sequence ID" value="NZ_BAABZA010000003.1"/>
</dbReference>
<comment type="caution">
    <text evidence="8">The sequence shown here is derived from an EMBL/GenBank/DDBJ whole genome shotgun (WGS) entry which is preliminary data.</text>
</comment>
<feature type="transmembrane region" description="Helical" evidence="6">
    <location>
        <begin position="45"/>
        <end position="65"/>
    </location>
</feature>
<dbReference type="InterPro" id="IPR020846">
    <property type="entry name" value="MFS_dom"/>
</dbReference>
<keyword evidence="2" id="KW-0813">Transport</keyword>
<evidence type="ECO:0000256" key="1">
    <source>
        <dbReference type="ARBA" id="ARBA00004651"/>
    </source>
</evidence>
<keyword evidence="5 6" id="KW-0472">Membrane</keyword>
<feature type="transmembrane region" description="Helical" evidence="6">
    <location>
        <begin position="225"/>
        <end position="242"/>
    </location>
</feature>
<accession>A0AB35URX8</accession>
<feature type="transmembrane region" description="Helical" evidence="6">
    <location>
        <begin position="262"/>
        <end position="280"/>
    </location>
</feature>
<feature type="transmembrane region" description="Helical" evidence="6">
    <location>
        <begin position="379"/>
        <end position="400"/>
    </location>
</feature>
<feature type="transmembrane region" description="Helical" evidence="6">
    <location>
        <begin position="292"/>
        <end position="310"/>
    </location>
</feature>
<dbReference type="Proteomes" id="UP001276902">
    <property type="component" value="Unassembled WGS sequence"/>
</dbReference>
<dbReference type="GO" id="GO:0022857">
    <property type="term" value="F:transmembrane transporter activity"/>
    <property type="evidence" value="ECO:0007669"/>
    <property type="project" value="InterPro"/>
</dbReference>
<organism evidence="8 9">
    <name type="scientific">Dielma fastidiosa</name>
    <dbReference type="NCBI Taxonomy" id="1034346"/>
    <lineage>
        <taxon>Bacteria</taxon>
        <taxon>Bacillati</taxon>
        <taxon>Bacillota</taxon>
        <taxon>Erysipelotrichia</taxon>
        <taxon>Erysipelotrichales</taxon>
        <taxon>Erysipelotrichaceae</taxon>
        <taxon>Dielma</taxon>
    </lineage>
</organism>
<evidence type="ECO:0000313" key="9">
    <source>
        <dbReference type="Proteomes" id="UP001276902"/>
    </source>
</evidence>
<evidence type="ECO:0000259" key="7">
    <source>
        <dbReference type="PROSITE" id="PS50850"/>
    </source>
</evidence>
<feature type="transmembrane region" description="Helical" evidence="6">
    <location>
        <begin position="316"/>
        <end position="333"/>
    </location>
</feature>
<dbReference type="PANTHER" id="PTHR23528">
    <property type="match status" value="1"/>
</dbReference>
<evidence type="ECO:0000256" key="2">
    <source>
        <dbReference type="ARBA" id="ARBA00022448"/>
    </source>
</evidence>
<feature type="transmembrane region" description="Helical" evidence="6">
    <location>
        <begin position="7"/>
        <end position="25"/>
    </location>
</feature>
<feature type="transmembrane region" description="Helical" evidence="6">
    <location>
        <begin position="354"/>
        <end position="373"/>
    </location>
</feature>
<dbReference type="AlphaFoldDB" id="A0AB35URX8"/>
<dbReference type="Pfam" id="PF13347">
    <property type="entry name" value="MFS_2"/>
    <property type="match status" value="1"/>
</dbReference>
<dbReference type="EMBL" id="JALDAW010000016">
    <property type="protein sequence ID" value="MDY5168814.1"/>
    <property type="molecule type" value="Genomic_DNA"/>
</dbReference>
<protein>
    <submittedName>
        <fullName evidence="8">MFS transporter</fullName>
    </submittedName>
</protein>
<keyword evidence="4 6" id="KW-1133">Transmembrane helix</keyword>
<dbReference type="InterPro" id="IPR036259">
    <property type="entry name" value="MFS_trans_sf"/>
</dbReference>
<reference evidence="8" key="1">
    <citation type="submission" date="2022-03" db="EMBL/GenBank/DDBJ databases">
        <title>First case of bacteraemia caused by Dielma fastidiosa in a patient hospitalised with diverticulitis.</title>
        <authorList>
            <person name="Forman-Ankjaer B."/>
            <person name="Hvid-Jensen F."/>
            <person name="Kobel C.M."/>
            <person name="Greve T."/>
        </authorList>
    </citation>
    <scope>NUCLEOTIDE SEQUENCE</scope>
    <source>
        <strain evidence="8">AUH_DF_2021</strain>
    </source>
</reference>
<feature type="domain" description="Major facilitator superfamily (MFS) profile" evidence="7">
    <location>
        <begin position="1"/>
        <end position="404"/>
    </location>
</feature>
<sequence>MKLNNKRTILVGLAFMSICAFWQLYDNIIPLILLNTFHLKDTVSGFIMSLDNILALFMLPLFGAFSDRVNTRMGKRMPFIVFGTILAAFAMLLLPIADLMQSMLLFFTALGLTLFAMATYRSPAVALMPDITPKPLRSKANAIINLMGAVGGIITLILITLLVPKTANPNYFPLFLSIASIMLLCVAILFMTIKEKQLRIADDEAESEEASTTQHGKMEPAVKRSLMFILFSMAFWFMGYNAVTTAFSKYANVVWGMSGGEFAKPMMVATVAAIISYIPVGSLSSRFGRKKMILAGVVLLACSYLSGMFFTTFSPLLNIVFGMVGIAWAMINVNSYPMVVEMSQGSDVGKYTGTYYTFSMAAQVLTPILSGFLLEYVGYWTLFPYAALCVLIALLLFTQVKHGDNRPEKRSLLEAFDVED</sequence>
<dbReference type="PROSITE" id="PS50850">
    <property type="entry name" value="MFS"/>
    <property type="match status" value="1"/>
</dbReference>
<feature type="transmembrane region" description="Helical" evidence="6">
    <location>
        <begin position="77"/>
        <end position="97"/>
    </location>
</feature>
<evidence type="ECO:0000256" key="5">
    <source>
        <dbReference type="ARBA" id="ARBA00023136"/>
    </source>
</evidence>
<keyword evidence="3 6" id="KW-0812">Transmembrane</keyword>
<dbReference type="GO" id="GO:0005886">
    <property type="term" value="C:plasma membrane"/>
    <property type="evidence" value="ECO:0007669"/>
    <property type="project" value="UniProtKB-SubCell"/>
</dbReference>
<evidence type="ECO:0000256" key="3">
    <source>
        <dbReference type="ARBA" id="ARBA00022692"/>
    </source>
</evidence>
<gene>
    <name evidence="8" type="ORF">MQE39_11880</name>
</gene>
<feature type="transmembrane region" description="Helical" evidence="6">
    <location>
        <begin position="170"/>
        <end position="190"/>
    </location>
</feature>